<dbReference type="PROSITE" id="PS51687">
    <property type="entry name" value="SAM_MT_RNA_M5U"/>
    <property type="match status" value="1"/>
</dbReference>
<evidence type="ECO:0000256" key="5">
    <source>
        <dbReference type="PROSITE-ProRule" id="PRU10015"/>
    </source>
</evidence>
<protein>
    <submittedName>
        <fullName evidence="7">tRNA (Uracil-5-)-methyltransferase</fullName>
    </submittedName>
</protein>
<comment type="caution">
    <text evidence="7">The sequence shown here is derived from an EMBL/GenBank/DDBJ whole genome shotgun (WGS) entry which is preliminary data.</text>
</comment>
<dbReference type="InterPro" id="IPR012340">
    <property type="entry name" value="NA-bd_OB-fold"/>
</dbReference>
<name>A0A0R2D891_9LACO</name>
<dbReference type="AlphaFoldDB" id="A0A0R2D891"/>
<keyword evidence="8" id="KW-1185">Reference proteome</keyword>
<dbReference type="OrthoDB" id="9804590at2"/>
<dbReference type="CDD" id="cd02440">
    <property type="entry name" value="AdoMet_MTases"/>
    <property type="match status" value="1"/>
</dbReference>
<accession>A0A0R2D891</accession>
<dbReference type="InterPro" id="IPR029063">
    <property type="entry name" value="SAM-dependent_MTases_sf"/>
</dbReference>
<dbReference type="Pfam" id="PF05958">
    <property type="entry name" value="tRNA_U5-meth_tr"/>
    <property type="match status" value="1"/>
</dbReference>
<dbReference type="STRING" id="1423796.FC24_GL000352"/>
<dbReference type="Gene3D" id="3.40.50.150">
    <property type="entry name" value="Vaccinia Virus protein VP39"/>
    <property type="match status" value="1"/>
</dbReference>
<gene>
    <name evidence="7" type="ORF">FC24_GL000352</name>
</gene>
<feature type="binding site" evidence="4">
    <location>
        <position position="384"/>
    </location>
    <ligand>
        <name>S-adenosyl-L-methionine</name>
        <dbReference type="ChEBI" id="CHEBI:59789"/>
    </ligand>
</feature>
<dbReference type="InterPro" id="IPR030390">
    <property type="entry name" value="MeTrfase_TrmA_AS"/>
</dbReference>
<evidence type="ECO:0000256" key="2">
    <source>
        <dbReference type="ARBA" id="ARBA00022679"/>
    </source>
</evidence>
<feature type="binding site" evidence="4">
    <location>
        <position position="315"/>
    </location>
    <ligand>
        <name>S-adenosyl-L-methionine</name>
        <dbReference type="ChEBI" id="CHEBI:59789"/>
    </ligand>
</feature>
<feature type="active site" description="Nucleophile" evidence="4">
    <location>
        <position position="411"/>
    </location>
</feature>
<keyword evidence="2 4" id="KW-0808">Transferase</keyword>
<feature type="binding site" evidence="4">
    <location>
        <position position="336"/>
    </location>
    <ligand>
        <name>S-adenosyl-L-methionine</name>
        <dbReference type="ChEBI" id="CHEBI:59789"/>
    </ligand>
</feature>
<dbReference type="NCBIfam" id="TIGR00479">
    <property type="entry name" value="rumA"/>
    <property type="match status" value="1"/>
</dbReference>
<dbReference type="SUPFAM" id="SSF50249">
    <property type="entry name" value="Nucleic acid-binding proteins"/>
    <property type="match status" value="1"/>
</dbReference>
<evidence type="ECO:0000313" key="8">
    <source>
        <dbReference type="Proteomes" id="UP000051638"/>
    </source>
</evidence>
<keyword evidence="1 4" id="KW-0489">Methyltransferase</keyword>
<dbReference type="PANTHER" id="PTHR11061:SF30">
    <property type="entry name" value="TRNA (URACIL(54)-C(5))-METHYLTRANSFERASE"/>
    <property type="match status" value="1"/>
</dbReference>
<evidence type="ECO:0000256" key="1">
    <source>
        <dbReference type="ARBA" id="ARBA00022603"/>
    </source>
</evidence>
<keyword evidence="3 4" id="KW-0949">S-adenosyl-L-methionine</keyword>
<dbReference type="Pfam" id="PF01938">
    <property type="entry name" value="TRAM"/>
    <property type="match status" value="1"/>
</dbReference>
<dbReference type="InterPro" id="IPR010280">
    <property type="entry name" value="U5_MeTrfase_fam"/>
</dbReference>
<dbReference type="FunFam" id="2.40.50.1070:FF:000003">
    <property type="entry name" value="23S rRNA (Uracil-5-)-methyltransferase RumA"/>
    <property type="match status" value="1"/>
</dbReference>
<evidence type="ECO:0000313" key="7">
    <source>
        <dbReference type="EMBL" id="KRM99386.1"/>
    </source>
</evidence>
<dbReference type="Proteomes" id="UP000051638">
    <property type="component" value="Unassembled WGS sequence"/>
</dbReference>
<feature type="binding site" evidence="4">
    <location>
        <position position="286"/>
    </location>
    <ligand>
        <name>S-adenosyl-L-methionine</name>
        <dbReference type="ChEBI" id="CHEBI:59789"/>
    </ligand>
</feature>
<dbReference type="InterPro" id="IPR002792">
    <property type="entry name" value="TRAM_dom"/>
</dbReference>
<dbReference type="EMBL" id="AYYI01000015">
    <property type="protein sequence ID" value="KRM99386.1"/>
    <property type="molecule type" value="Genomic_DNA"/>
</dbReference>
<sequence length="455" mass="51053">MKFKAPVTKNETVTATIVDLTYEGLGVAKVADYPLFVANALPSEKVKLQVTKVGKNFGYARVLQRFNDSPDRVKLPDKVYMQAGIAPLGHLSYSAQLKFKQQQLRNVYQKNHLDIDVLPTIGMDDPRGYRNKAQIPVRQVKGQLETGFYRRHSHQLLPLEDFYIQDPAIDHAVVVVRDLLRQYNIPAYDENRNRGVIRHIMVRRGHFSHEMMIVLITRTKEIPQAQKLILNILSQLPEVVSIMQSVVPKATNVILGKTVKKLYGKSYIHDQILGHTFDISALSFYQVNPVQTEKLYQTAIDAAQLTGEETVIDAYSGIGTISLSLAPHAKYVYGMEVTEAAVADAKRNAKHNGIHNVKFEQGLAEDILPKWQAAGIKADALVVDPPRKGLASSFIDTVGKMQPKRIVYVSCNPATLARDLTRLQEFGYKASQTQPVDMFPLTQHVESVTGLEREK</sequence>
<comment type="similarity">
    <text evidence="4">Belongs to the class I-like SAM-binding methyltransferase superfamily. RNA M5U methyltransferase family.</text>
</comment>
<dbReference type="Gene3D" id="2.40.50.1070">
    <property type="match status" value="1"/>
</dbReference>
<dbReference type="RefSeq" id="WP_057873268.1">
    <property type="nucleotide sequence ID" value="NZ_AYYI01000015.1"/>
</dbReference>
<dbReference type="FunFam" id="3.40.50.150:FF:000009">
    <property type="entry name" value="23S rRNA (Uracil(1939)-C(5))-methyltransferase RlmD"/>
    <property type="match status" value="1"/>
</dbReference>
<proteinExistence type="inferred from homology"/>
<evidence type="ECO:0000259" key="6">
    <source>
        <dbReference type="PROSITE" id="PS50926"/>
    </source>
</evidence>
<organism evidence="7 8">
    <name type="scientific">Loigolactobacillus rennini DSM 20253</name>
    <dbReference type="NCBI Taxonomy" id="1423796"/>
    <lineage>
        <taxon>Bacteria</taxon>
        <taxon>Bacillati</taxon>
        <taxon>Bacillota</taxon>
        <taxon>Bacilli</taxon>
        <taxon>Lactobacillales</taxon>
        <taxon>Lactobacillaceae</taxon>
        <taxon>Loigolactobacillus</taxon>
    </lineage>
</organism>
<feature type="active site" evidence="5">
    <location>
        <position position="411"/>
    </location>
</feature>
<evidence type="ECO:0000256" key="3">
    <source>
        <dbReference type="ARBA" id="ARBA00022691"/>
    </source>
</evidence>
<dbReference type="GO" id="GO:0070475">
    <property type="term" value="P:rRNA base methylation"/>
    <property type="evidence" value="ECO:0007669"/>
    <property type="project" value="TreeGrafter"/>
</dbReference>
<dbReference type="SUPFAM" id="SSF53335">
    <property type="entry name" value="S-adenosyl-L-methionine-dependent methyltransferases"/>
    <property type="match status" value="1"/>
</dbReference>
<dbReference type="PANTHER" id="PTHR11061">
    <property type="entry name" value="RNA M5U METHYLTRANSFERASE"/>
    <property type="match status" value="1"/>
</dbReference>
<dbReference type="PROSITE" id="PS01230">
    <property type="entry name" value="TRMA_1"/>
    <property type="match status" value="1"/>
</dbReference>
<dbReference type="PROSITE" id="PS50926">
    <property type="entry name" value="TRAM"/>
    <property type="match status" value="1"/>
</dbReference>
<reference evidence="7 8" key="1">
    <citation type="journal article" date="2015" name="Genome Announc.">
        <title>Expanding the biotechnology potential of lactobacilli through comparative genomics of 213 strains and associated genera.</title>
        <authorList>
            <person name="Sun Z."/>
            <person name="Harris H.M."/>
            <person name="McCann A."/>
            <person name="Guo C."/>
            <person name="Argimon S."/>
            <person name="Zhang W."/>
            <person name="Yang X."/>
            <person name="Jeffery I.B."/>
            <person name="Cooney J.C."/>
            <person name="Kagawa T.F."/>
            <person name="Liu W."/>
            <person name="Song Y."/>
            <person name="Salvetti E."/>
            <person name="Wrobel A."/>
            <person name="Rasinkangas P."/>
            <person name="Parkhill J."/>
            <person name="Rea M.C."/>
            <person name="O'Sullivan O."/>
            <person name="Ritari J."/>
            <person name="Douillard F.P."/>
            <person name="Paul Ross R."/>
            <person name="Yang R."/>
            <person name="Briner A.E."/>
            <person name="Felis G.E."/>
            <person name="de Vos W.M."/>
            <person name="Barrangou R."/>
            <person name="Klaenhammer T.R."/>
            <person name="Caufield P.W."/>
            <person name="Cui Y."/>
            <person name="Zhang H."/>
            <person name="O'Toole P.W."/>
        </authorList>
    </citation>
    <scope>NUCLEOTIDE SEQUENCE [LARGE SCALE GENOMIC DNA]</scope>
    <source>
        <strain evidence="7 8">DSM 20253</strain>
    </source>
</reference>
<feature type="domain" description="TRAM" evidence="6">
    <location>
        <begin position="6"/>
        <end position="64"/>
    </location>
</feature>
<evidence type="ECO:0000256" key="4">
    <source>
        <dbReference type="PROSITE-ProRule" id="PRU01024"/>
    </source>
</evidence>
<dbReference type="GO" id="GO:0070041">
    <property type="term" value="F:rRNA (uridine-C5-)-methyltransferase activity"/>
    <property type="evidence" value="ECO:0007669"/>
    <property type="project" value="TreeGrafter"/>
</dbReference>
<dbReference type="Gene3D" id="2.40.50.140">
    <property type="entry name" value="Nucleic acid-binding proteins"/>
    <property type="match status" value="1"/>
</dbReference>
<dbReference type="PATRIC" id="fig|1423796.3.peg.363"/>